<evidence type="ECO:0000256" key="1">
    <source>
        <dbReference type="SAM" id="MobiDB-lite"/>
    </source>
</evidence>
<dbReference type="AlphaFoldDB" id="I4DSA3"/>
<feature type="non-terminal residue" evidence="2">
    <location>
        <position position="1"/>
    </location>
</feature>
<organism evidence="2">
    <name type="scientific">Papilio polytes</name>
    <name type="common">Common mormon</name>
    <name type="synonym">Swallowtail butterfly</name>
    <dbReference type="NCBI Taxonomy" id="76194"/>
    <lineage>
        <taxon>Eukaryota</taxon>
        <taxon>Metazoa</taxon>
        <taxon>Ecdysozoa</taxon>
        <taxon>Arthropoda</taxon>
        <taxon>Hexapoda</taxon>
        <taxon>Insecta</taxon>
        <taxon>Pterygota</taxon>
        <taxon>Neoptera</taxon>
        <taxon>Endopterygota</taxon>
        <taxon>Lepidoptera</taxon>
        <taxon>Glossata</taxon>
        <taxon>Ditrysia</taxon>
        <taxon>Papilionoidea</taxon>
        <taxon>Papilionidae</taxon>
        <taxon>Papilioninae</taxon>
        <taxon>Papilio</taxon>
    </lineage>
</organism>
<feature type="compositionally biased region" description="Low complexity" evidence="1">
    <location>
        <begin position="22"/>
        <end position="50"/>
    </location>
</feature>
<evidence type="ECO:0000313" key="2">
    <source>
        <dbReference type="EMBL" id="BAM20793.1"/>
    </source>
</evidence>
<protein>
    <submittedName>
        <fullName evidence="2">Uncharacterized protein</fullName>
    </submittedName>
</protein>
<feature type="compositionally biased region" description="Basic residues" evidence="1">
    <location>
        <begin position="1"/>
        <end position="21"/>
    </location>
</feature>
<proteinExistence type="evidence at transcript level"/>
<feature type="region of interest" description="Disordered" evidence="1">
    <location>
        <begin position="1"/>
        <end position="50"/>
    </location>
</feature>
<reference evidence="2" key="1">
    <citation type="journal article" date="2012" name="BMC Biol.">
        <title>Comprehensive microarray-based analysis for stage-specific larval camouflage pattern-associated genes in the swallowtail butterfly, Papilio xuthus.</title>
        <authorList>
            <person name="Futahashi R."/>
            <person name="Shirataki H."/>
            <person name="Narita T."/>
            <person name="Mita K."/>
            <person name="Fujiwara H."/>
        </authorList>
    </citation>
    <scope>NUCLEOTIDE SEQUENCE</scope>
    <source>
        <tissue evidence="2">Epidermis</tissue>
    </source>
</reference>
<sequence>CARRDRARAHLRARPRAHPRRSAAAAFTTPHNSTTHNNHTTTTQLTTTTQHTQGCIDTQTPETKFEVRSLKCYSNLP</sequence>
<accession>I4DSA3</accession>
<dbReference type="EMBL" id="AK405492">
    <property type="protein sequence ID" value="BAM20793.1"/>
    <property type="molecule type" value="mRNA"/>
</dbReference>
<name>I4DSA3_PAPPL</name>